<dbReference type="Pfam" id="PF11716">
    <property type="entry name" value="MDMPI_N"/>
    <property type="match status" value="1"/>
</dbReference>
<dbReference type="InterPro" id="IPR024344">
    <property type="entry name" value="MDMPI_metal-binding"/>
</dbReference>
<evidence type="ECO:0000259" key="2">
    <source>
        <dbReference type="Pfam" id="PF11716"/>
    </source>
</evidence>
<gene>
    <name evidence="3" type="ORF">GCM10023318_58080</name>
</gene>
<dbReference type="Gene3D" id="1.20.120.450">
    <property type="entry name" value="dinb family like domain"/>
    <property type="match status" value="1"/>
</dbReference>
<dbReference type="GO" id="GO:0016853">
    <property type="term" value="F:isomerase activity"/>
    <property type="evidence" value="ECO:0007669"/>
    <property type="project" value="UniProtKB-KW"/>
</dbReference>
<dbReference type="EMBL" id="BAABJM010000008">
    <property type="protein sequence ID" value="GAA5068087.1"/>
    <property type="molecule type" value="Genomic_DNA"/>
</dbReference>
<dbReference type="Proteomes" id="UP001500603">
    <property type="component" value="Unassembled WGS sequence"/>
</dbReference>
<reference evidence="4" key="1">
    <citation type="journal article" date="2019" name="Int. J. Syst. Evol. Microbiol.">
        <title>The Global Catalogue of Microorganisms (GCM) 10K type strain sequencing project: providing services to taxonomists for standard genome sequencing and annotation.</title>
        <authorList>
            <consortium name="The Broad Institute Genomics Platform"/>
            <consortium name="The Broad Institute Genome Sequencing Center for Infectious Disease"/>
            <person name="Wu L."/>
            <person name="Ma J."/>
        </authorList>
    </citation>
    <scope>NUCLEOTIDE SEQUENCE [LARGE SCALE GENOMIC DNA]</scope>
    <source>
        <strain evidence="4">JCM 18298</strain>
    </source>
</reference>
<comment type="caution">
    <text evidence="3">The sequence shown here is derived from an EMBL/GenBank/DDBJ whole genome shotgun (WGS) entry which is preliminary data.</text>
</comment>
<evidence type="ECO:0000259" key="1">
    <source>
        <dbReference type="Pfam" id="PF07398"/>
    </source>
</evidence>
<evidence type="ECO:0000313" key="3">
    <source>
        <dbReference type="EMBL" id="GAA5068087.1"/>
    </source>
</evidence>
<keyword evidence="4" id="KW-1185">Reference proteome</keyword>
<evidence type="ECO:0000313" key="4">
    <source>
        <dbReference type="Proteomes" id="UP001500603"/>
    </source>
</evidence>
<proteinExistence type="predicted"/>
<sequence>MTPTPDRDEIVPLLTEQWDALAKLVAGLDENRWRTPSPLPGWTVFDVIAHVVGTESMLLGEKPPAHDPNRVKTDVRGLAHVHNETAVLNEIWIDRLRPLSGDRLFALYDEVTERRTAALTQLDAEGWARQTPSPIGQISYGAFMRVRLFDCWVHELDIADSLGREVEEGGPRAEAAFAEFARSIPRVVAKRGEAPSGSRITFVLTGPLARTLHIAVAERASYVDGFDEQANVEITMDSGLFVRLGGGRTTADEHTEQISITGDEQLGERLVRNLAFTI</sequence>
<protein>
    <submittedName>
        <fullName evidence="3">Maleylpyruvate isomerase family mycothiol-dependent enzyme</fullName>
    </submittedName>
</protein>
<name>A0ABP9KYN0_9NOCA</name>
<dbReference type="InterPro" id="IPR010872">
    <property type="entry name" value="MDMPI_C-term_domain"/>
</dbReference>
<keyword evidence="3" id="KW-0413">Isomerase</keyword>
<accession>A0ABP9KYN0</accession>
<feature type="domain" description="MDMPI C-terminal" evidence="1">
    <location>
        <begin position="176"/>
        <end position="268"/>
    </location>
</feature>
<dbReference type="RefSeq" id="WP_345499485.1">
    <property type="nucleotide sequence ID" value="NZ_BAABJM010000008.1"/>
</dbReference>
<organism evidence="3 4">
    <name type="scientific">Nocardia callitridis</name>
    <dbReference type="NCBI Taxonomy" id="648753"/>
    <lineage>
        <taxon>Bacteria</taxon>
        <taxon>Bacillati</taxon>
        <taxon>Actinomycetota</taxon>
        <taxon>Actinomycetes</taxon>
        <taxon>Mycobacteriales</taxon>
        <taxon>Nocardiaceae</taxon>
        <taxon>Nocardia</taxon>
    </lineage>
</organism>
<dbReference type="InterPro" id="IPR034660">
    <property type="entry name" value="DinB/YfiT-like"/>
</dbReference>
<feature type="domain" description="Mycothiol-dependent maleylpyruvate isomerase metal-binding" evidence="2">
    <location>
        <begin position="14"/>
        <end position="159"/>
    </location>
</feature>
<dbReference type="SUPFAM" id="SSF109854">
    <property type="entry name" value="DinB/YfiT-like putative metalloenzymes"/>
    <property type="match status" value="1"/>
</dbReference>
<dbReference type="InterPro" id="IPR017517">
    <property type="entry name" value="Maleyloyr_isom"/>
</dbReference>
<dbReference type="NCBIfam" id="TIGR03083">
    <property type="entry name" value="maleylpyruvate isomerase family mycothiol-dependent enzyme"/>
    <property type="match status" value="1"/>
</dbReference>
<dbReference type="Pfam" id="PF07398">
    <property type="entry name" value="MDMPI_C"/>
    <property type="match status" value="1"/>
</dbReference>